<feature type="region of interest" description="Disordered" evidence="1">
    <location>
        <begin position="1"/>
        <end position="24"/>
    </location>
</feature>
<keyword evidence="3" id="KW-1185">Reference proteome</keyword>
<evidence type="ECO:0000313" key="2">
    <source>
        <dbReference type="EMBL" id="MPC91298.1"/>
    </source>
</evidence>
<proteinExistence type="predicted"/>
<organism evidence="2 3">
    <name type="scientific">Portunus trituberculatus</name>
    <name type="common">Swimming crab</name>
    <name type="synonym">Neptunus trituberculatus</name>
    <dbReference type="NCBI Taxonomy" id="210409"/>
    <lineage>
        <taxon>Eukaryota</taxon>
        <taxon>Metazoa</taxon>
        <taxon>Ecdysozoa</taxon>
        <taxon>Arthropoda</taxon>
        <taxon>Crustacea</taxon>
        <taxon>Multicrustacea</taxon>
        <taxon>Malacostraca</taxon>
        <taxon>Eumalacostraca</taxon>
        <taxon>Eucarida</taxon>
        <taxon>Decapoda</taxon>
        <taxon>Pleocyemata</taxon>
        <taxon>Brachyura</taxon>
        <taxon>Eubrachyura</taxon>
        <taxon>Portunoidea</taxon>
        <taxon>Portunidae</taxon>
        <taxon>Portuninae</taxon>
        <taxon>Portunus</taxon>
    </lineage>
</organism>
<dbReference type="EMBL" id="VSRR010087268">
    <property type="protein sequence ID" value="MPC91298.1"/>
    <property type="molecule type" value="Genomic_DNA"/>
</dbReference>
<feature type="compositionally biased region" description="Gly residues" evidence="1">
    <location>
        <begin position="10"/>
        <end position="20"/>
    </location>
</feature>
<evidence type="ECO:0000256" key="1">
    <source>
        <dbReference type="SAM" id="MobiDB-lite"/>
    </source>
</evidence>
<comment type="caution">
    <text evidence="2">The sequence shown here is derived from an EMBL/GenBank/DDBJ whole genome shotgun (WGS) entry which is preliminary data.</text>
</comment>
<dbReference type="Proteomes" id="UP000324222">
    <property type="component" value="Unassembled WGS sequence"/>
</dbReference>
<accession>A0A5B7JEA4</accession>
<sequence length="67" mass="7435">MRKKERRRGGIGGEGGGEGGEGIKDFLISSRPFCSSGAAAEVYEFAEEEEKEKQQQQQQQQPARKCM</sequence>
<name>A0A5B7JEA4_PORTR</name>
<gene>
    <name evidence="2" type="ORF">E2C01_086323</name>
</gene>
<reference evidence="2 3" key="1">
    <citation type="submission" date="2019-05" db="EMBL/GenBank/DDBJ databases">
        <title>Another draft genome of Portunus trituberculatus and its Hox gene families provides insights of decapod evolution.</title>
        <authorList>
            <person name="Jeong J.-H."/>
            <person name="Song I."/>
            <person name="Kim S."/>
            <person name="Choi T."/>
            <person name="Kim D."/>
            <person name="Ryu S."/>
            <person name="Kim W."/>
        </authorList>
    </citation>
    <scope>NUCLEOTIDE SEQUENCE [LARGE SCALE GENOMIC DNA]</scope>
    <source>
        <tissue evidence="2">Muscle</tissue>
    </source>
</reference>
<evidence type="ECO:0000313" key="3">
    <source>
        <dbReference type="Proteomes" id="UP000324222"/>
    </source>
</evidence>
<feature type="region of interest" description="Disordered" evidence="1">
    <location>
        <begin position="46"/>
        <end position="67"/>
    </location>
</feature>
<dbReference type="AlphaFoldDB" id="A0A5B7JEA4"/>
<protein>
    <submittedName>
        <fullName evidence="2">Uncharacterized protein</fullName>
    </submittedName>
</protein>